<protein>
    <submittedName>
        <fullName evidence="2">Acetyltransferase (GNAT) family protein</fullName>
    </submittedName>
</protein>
<dbReference type="Proteomes" id="UP000199440">
    <property type="component" value="Unassembled WGS sequence"/>
</dbReference>
<dbReference type="AlphaFoldDB" id="A0A1G9PGZ5"/>
<dbReference type="EMBL" id="FNGV01000004">
    <property type="protein sequence ID" value="SDL98086.1"/>
    <property type="molecule type" value="Genomic_DNA"/>
</dbReference>
<dbReference type="Gene3D" id="3.40.630.30">
    <property type="match status" value="1"/>
</dbReference>
<gene>
    <name evidence="2" type="ORF">SAMN04488514_1044</name>
</gene>
<accession>A0A1G9PGZ5</accession>
<organism evidence="2 3">
    <name type="scientific">Kriegella aquimaris</name>
    <dbReference type="NCBI Taxonomy" id="192904"/>
    <lineage>
        <taxon>Bacteria</taxon>
        <taxon>Pseudomonadati</taxon>
        <taxon>Bacteroidota</taxon>
        <taxon>Flavobacteriia</taxon>
        <taxon>Flavobacteriales</taxon>
        <taxon>Flavobacteriaceae</taxon>
        <taxon>Kriegella</taxon>
    </lineage>
</organism>
<sequence length="153" mass="17709">MEIYTIQPITHEETYTVRLQELRKGGTLEDCRFEGDELQTTVHLGGFHDNTLVAVGSFFKKDHMTHSLTDAYQLRGMAVLEKHWNKGYGQQLLSFGEQLFSDRNIDFIWMNARKNAFGFYEKLGYSRIGSIFEVADIGTHQVLFKELNQNPKL</sequence>
<name>A0A1G9PGZ5_9FLAO</name>
<proteinExistence type="predicted"/>
<dbReference type="InterPro" id="IPR016181">
    <property type="entry name" value="Acyl_CoA_acyltransferase"/>
</dbReference>
<evidence type="ECO:0000313" key="2">
    <source>
        <dbReference type="EMBL" id="SDL98086.1"/>
    </source>
</evidence>
<dbReference type="STRING" id="192904.SAMN04488514_1044"/>
<reference evidence="2 3" key="1">
    <citation type="submission" date="2016-10" db="EMBL/GenBank/DDBJ databases">
        <authorList>
            <person name="de Groot N.N."/>
        </authorList>
    </citation>
    <scope>NUCLEOTIDE SEQUENCE [LARGE SCALE GENOMIC DNA]</scope>
    <source>
        <strain evidence="2 3">DSM 19886</strain>
    </source>
</reference>
<dbReference type="Pfam" id="PF00583">
    <property type="entry name" value="Acetyltransf_1"/>
    <property type="match status" value="1"/>
</dbReference>
<keyword evidence="2" id="KW-0808">Transferase</keyword>
<evidence type="ECO:0000259" key="1">
    <source>
        <dbReference type="PROSITE" id="PS51186"/>
    </source>
</evidence>
<dbReference type="OrthoDB" id="2352823at2"/>
<dbReference type="SUPFAM" id="SSF55729">
    <property type="entry name" value="Acyl-CoA N-acyltransferases (Nat)"/>
    <property type="match status" value="1"/>
</dbReference>
<dbReference type="RefSeq" id="WP_089888220.1">
    <property type="nucleotide sequence ID" value="NZ_FNGV01000004.1"/>
</dbReference>
<evidence type="ECO:0000313" key="3">
    <source>
        <dbReference type="Proteomes" id="UP000199440"/>
    </source>
</evidence>
<keyword evidence="3" id="KW-1185">Reference proteome</keyword>
<feature type="domain" description="N-acetyltransferase" evidence="1">
    <location>
        <begin position="1"/>
        <end position="148"/>
    </location>
</feature>
<dbReference type="CDD" id="cd04301">
    <property type="entry name" value="NAT_SF"/>
    <property type="match status" value="1"/>
</dbReference>
<dbReference type="PROSITE" id="PS51186">
    <property type="entry name" value="GNAT"/>
    <property type="match status" value="1"/>
</dbReference>
<dbReference type="InterPro" id="IPR000182">
    <property type="entry name" value="GNAT_dom"/>
</dbReference>
<dbReference type="GO" id="GO:0016747">
    <property type="term" value="F:acyltransferase activity, transferring groups other than amino-acyl groups"/>
    <property type="evidence" value="ECO:0007669"/>
    <property type="project" value="InterPro"/>
</dbReference>